<dbReference type="Proteomes" id="UP000019183">
    <property type="component" value="Unassembled WGS sequence"/>
</dbReference>
<name>W1DT86_KLEPN</name>
<evidence type="ECO:0000313" key="1">
    <source>
        <dbReference type="EMBL" id="CDL12636.1"/>
    </source>
</evidence>
<organism evidence="1 2">
    <name type="scientific">Klebsiella pneumoniae IS43</name>
    <dbReference type="NCBI Taxonomy" id="1432552"/>
    <lineage>
        <taxon>Bacteria</taxon>
        <taxon>Pseudomonadati</taxon>
        <taxon>Pseudomonadota</taxon>
        <taxon>Gammaproteobacteria</taxon>
        <taxon>Enterobacterales</taxon>
        <taxon>Enterobacteriaceae</taxon>
        <taxon>Klebsiella/Raoultella group</taxon>
        <taxon>Klebsiella</taxon>
        <taxon>Klebsiella pneumoniae complex</taxon>
    </lineage>
</organism>
<accession>W1DT86</accession>
<proteinExistence type="predicted"/>
<evidence type="ECO:0000313" key="2">
    <source>
        <dbReference type="Proteomes" id="UP000019183"/>
    </source>
</evidence>
<protein>
    <submittedName>
        <fullName evidence="1">Uncharacterized protein</fullName>
    </submittedName>
</protein>
<comment type="caution">
    <text evidence="1">The sequence shown here is derived from an EMBL/GenBank/DDBJ whole genome shotgun (WGS) entry which is preliminary data.</text>
</comment>
<sequence length="37" mass="4524">MGEVQTHHIHAGFQHFWSASLQIRFSDRWCKQFWSFS</sequence>
<keyword evidence="2" id="KW-1185">Reference proteome</keyword>
<dbReference type="AlphaFoldDB" id="W1DT86"/>
<dbReference type="EMBL" id="CBWK010000817">
    <property type="protein sequence ID" value="CDL12636.1"/>
    <property type="molecule type" value="Genomic_DNA"/>
</dbReference>
<reference evidence="1" key="1">
    <citation type="submission" date="2013-10" db="EMBL/GenBank/DDBJ databases">
        <title>Antibiotic resistance diversity of beta-lactamase producers in the General Hospital Vienna.</title>
        <authorList>
            <person name="Barisic I."/>
            <person name="Mitteregger D."/>
            <person name="Hirschl A.M."/>
            <person name="Noehammer C."/>
            <person name="Wiesinger-Mayr H."/>
        </authorList>
    </citation>
    <scope>NUCLEOTIDE SEQUENCE [LARGE SCALE GENOMIC DNA]</scope>
    <source>
        <strain evidence="1">IS43</strain>
    </source>
</reference>